<feature type="domain" description="Protein CPL1-like" evidence="2">
    <location>
        <begin position="222"/>
        <end position="281"/>
    </location>
</feature>
<dbReference type="PANTHER" id="PTHR35192:SF2">
    <property type="entry name" value="APPLE DOMAIN-CONTAINING PROTEIN"/>
    <property type="match status" value="1"/>
</dbReference>
<feature type="signal peptide" evidence="1">
    <location>
        <begin position="1"/>
        <end position="17"/>
    </location>
</feature>
<keyword evidence="1" id="KW-0732">Signal</keyword>
<evidence type="ECO:0000256" key="1">
    <source>
        <dbReference type="SAM" id="SignalP"/>
    </source>
</evidence>
<name>A0AAF0YFH5_9TREE</name>
<dbReference type="RefSeq" id="XP_062631413.1">
    <property type="nucleotide sequence ID" value="XM_062775429.1"/>
</dbReference>
<dbReference type="GeneID" id="87812050"/>
<reference evidence="3" key="1">
    <citation type="submission" date="2023-10" db="EMBL/GenBank/DDBJ databases">
        <authorList>
            <person name="Noh H."/>
        </authorList>
    </citation>
    <scope>NUCLEOTIDE SEQUENCE</scope>
    <source>
        <strain evidence="3">DUCC4014</strain>
    </source>
</reference>
<dbReference type="Pfam" id="PF21671">
    <property type="entry name" value="CPL1-like"/>
    <property type="match status" value="1"/>
</dbReference>
<protein>
    <submittedName>
        <fullName evidence="3">Protein priA</fullName>
    </submittedName>
</protein>
<feature type="chain" id="PRO_5042075461" evidence="1">
    <location>
        <begin position="18"/>
        <end position="290"/>
    </location>
</feature>
<organism evidence="3 4">
    <name type="scientific">Vanrija pseudolonga</name>
    <dbReference type="NCBI Taxonomy" id="143232"/>
    <lineage>
        <taxon>Eukaryota</taxon>
        <taxon>Fungi</taxon>
        <taxon>Dikarya</taxon>
        <taxon>Basidiomycota</taxon>
        <taxon>Agaricomycotina</taxon>
        <taxon>Tremellomycetes</taxon>
        <taxon>Trichosporonales</taxon>
        <taxon>Trichosporonaceae</taxon>
        <taxon>Vanrija</taxon>
    </lineage>
</organism>
<evidence type="ECO:0000313" key="4">
    <source>
        <dbReference type="Proteomes" id="UP000827549"/>
    </source>
</evidence>
<dbReference type="PANTHER" id="PTHR35192">
    <property type="entry name" value="PROTEIN, PUTATIVE-RELATED"/>
    <property type="match status" value="1"/>
</dbReference>
<dbReference type="EMBL" id="CP086720">
    <property type="protein sequence ID" value="WOO85387.1"/>
    <property type="molecule type" value="Genomic_DNA"/>
</dbReference>
<evidence type="ECO:0000259" key="2">
    <source>
        <dbReference type="Pfam" id="PF21671"/>
    </source>
</evidence>
<evidence type="ECO:0000313" key="3">
    <source>
        <dbReference type="EMBL" id="WOO85387.1"/>
    </source>
</evidence>
<accession>A0AAF0YFH5</accession>
<keyword evidence="4" id="KW-1185">Reference proteome</keyword>
<sequence length="290" mass="30483">MLPLLILTLLAIPAALAESVWINCAQNPAFDVQAAKTSSLACDSFCVTYEYAYWKSGTLDCRCSNSPVPIQDMVGTTNLGGSCPSDRYNERKISSQYGTFLQCLSATNGMVNPQVFDGIPTVAACWDKCASVGPTTYASYKASGQLECSCFNSFTGTPTNCGAGNTYVWQYGPNVVVSGVARRRRAVAAAAQKALAEQLAPHCPLGLSACRVSPEMLDHASYECINPLAELESCGGCVFGEMGTGNATGVDCTALPGTSRTGVMCLGGRCRAWQCENGYALVDGACVVSN</sequence>
<dbReference type="InterPro" id="IPR038955">
    <property type="entry name" value="PriA/CPL1_fungi"/>
</dbReference>
<dbReference type="InterPro" id="IPR048661">
    <property type="entry name" value="CPL1-like"/>
</dbReference>
<dbReference type="AlphaFoldDB" id="A0AAF0YFH5"/>
<gene>
    <name evidence="3" type="primary">priA_16</name>
    <name evidence="3" type="ORF">LOC62_07G008886</name>
</gene>
<proteinExistence type="predicted"/>
<dbReference type="Proteomes" id="UP000827549">
    <property type="component" value="Chromosome 7"/>
</dbReference>